<feature type="region of interest" description="Disordered" evidence="2">
    <location>
        <begin position="943"/>
        <end position="994"/>
    </location>
</feature>
<feature type="compositionally biased region" description="Low complexity" evidence="2">
    <location>
        <begin position="514"/>
        <end position="527"/>
    </location>
</feature>
<proteinExistence type="predicted"/>
<feature type="compositionally biased region" description="Polar residues" evidence="2">
    <location>
        <begin position="679"/>
        <end position="691"/>
    </location>
</feature>
<feature type="compositionally biased region" description="Basic and acidic residues" evidence="2">
    <location>
        <begin position="969"/>
        <end position="978"/>
    </location>
</feature>
<dbReference type="InterPro" id="IPR025836">
    <property type="entry name" value="Zn_knuckle_CX2CX4HX4C"/>
</dbReference>
<dbReference type="Proteomes" id="UP001418222">
    <property type="component" value="Unassembled WGS sequence"/>
</dbReference>
<dbReference type="Pfam" id="PF00313">
    <property type="entry name" value="CSD"/>
    <property type="match status" value="1"/>
</dbReference>
<keyword evidence="6" id="KW-1185">Reference proteome</keyword>
<feature type="region of interest" description="Disordered" evidence="2">
    <location>
        <begin position="1012"/>
        <end position="1049"/>
    </location>
</feature>
<feature type="domain" description="CCHC-type" evidence="3">
    <location>
        <begin position="1429"/>
        <end position="1443"/>
    </location>
</feature>
<dbReference type="InterPro" id="IPR019844">
    <property type="entry name" value="CSD_CS"/>
</dbReference>
<feature type="domain" description="CCHC-type" evidence="3">
    <location>
        <begin position="922"/>
        <end position="936"/>
    </location>
</feature>
<feature type="compositionally biased region" description="Low complexity" evidence="2">
    <location>
        <begin position="564"/>
        <end position="577"/>
    </location>
</feature>
<dbReference type="Pfam" id="PF14111">
    <property type="entry name" value="DUF4283"/>
    <property type="match status" value="2"/>
</dbReference>
<feature type="region of interest" description="Disordered" evidence="2">
    <location>
        <begin position="229"/>
        <end position="259"/>
    </location>
</feature>
<feature type="domain" description="CSD" evidence="4">
    <location>
        <begin position="6"/>
        <end position="72"/>
    </location>
</feature>
<dbReference type="GO" id="GO:0008270">
    <property type="term" value="F:zinc ion binding"/>
    <property type="evidence" value="ECO:0007669"/>
    <property type="project" value="UniProtKB-KW"/>
</dbReference>
<keyword evidence="1" id="KW-0479">Metal-binding</keyword>
<dbReference type="InterPro" id="IPR001878">
    <property type="entry name" value="Znf_CCHC"/>
</dbReference>
<feature type="region of interest" description="Disordered" evidence="2">
    <location>
        <begin position="444"/>
        <end position="478"/>
    </location>
</feature>
<dbReference type="InterPro" id="IPR011129">
    <property type="entry name" value="CSD"/>
</dbReference>
<dbReference type="SUPFAM" id="SSF57756">
    <property type="entry name" value="Retrovirus zinc finger-like domains"/>
    <property type="match status" value="1"/>
</dbReference>
<keyword evidence="1" id="KW-0862">Zinc</keyword>
<dbReference type="SMART" id="SM00357">
    <property type="entry name" value="CSP"/>
    <property type="match status" value="1"/>
</dbReference>
<accession>A0AAP0BWY1</accession>
<feature type="compositionally biased region" description="Low complexity" evidence="2">
    <location>
        <begin position="238"/>
        <end position="254"/>
    </location>
</feature>
<dbReference type="GO" id="GO:0003676">
    <property type="term" value="F:nucleic acid binding"/>
    <property type="evidence" value="ECO:0007669"/>
    <property type="project" value="InterPro"/>
</dbReference>
<feature type="compositionally biased region" description="Low complexity" evidence="2">
    <location>
        <begin position="462"/>
        <end position="475"/>
    </location>
</feature>
<dbReference type="Pfam" id="PF00098">
    <property type="entry name" value="zf-CCHC"/>
    <property type="match status" value="2"/>
</dbReference>
<dbReference type="EMBL" id="JBBWWQ010000003">
    <property type="protein sequence ID" value="KAK8951230.1"/>
    <property type="molecule type" value="Genomic_DNA"/>
</dbReference>
<dbReference type="Gene3D" id="4.10.60.10">
    <property type="entry name" value="Zinc finger, CCHC-type"/>
    <property type="match status" value="1"/>
</dbReference>
<dbReference type="InterPro" id="IPR012340">
    <property type="entry name" value="NA-bd_OB-fold"/>
</dbReference>
<dbReference type="InterPro" id="IPR036875">
    <property type="entry name" value="Znf_CCHC_sf"/>
</dbReference>
<evidence type="ECO:0000256" key="1">
    <source>
        <dbReference type="PROSITE-ProRule" id="PRU00047"/>
    </source>
</evidence>
<dbReference type="Gene3D" id="2.40.50.140">
    <property type="entry name" value="Nucleic acid-binding proteins"/>
    <property type="match status" value="1"/>
</dbReference>
<dbReference type="PANTHER" id="PTHR31286">
    <property type="entry name" value="GLYCINE-RICH CELL WALL STRUCTURAL PROTEIN 1.8-LIKE"/>
    <property type="match status" value="1"/>
</dbReference>
<organism evidence="5 6">
    <name type="scientific">Platanthera zijinensis</name>
    <dbReference type="NCBI Taxonomy" id="2320716"/>
    <lineage>
        <taxon>Eukaryota</taxon>
        <taxon>Viridiplantae</taxon>
        <taxon>Streptophyta</taxon>
        <taxon>Embryophyta</taxon>
        <taxon>Tracheophyta</taxon>
        <taxon>Spermatophyta</taxon>
        <taxon>Magnoliopsida</taxon>
        <taxon>Liliopsida</taxon>
        <taxon>Asparagales</taxon>
        <taxon>Orchidaceae</taxon>
        <taxon>Orchidoideae</taxon>
        <taxon>Orchideae</taxon>
        <taxon>Orchidinae</taxon>
        <taxon>Platanthera</taxon>
    </lineage>
</organism>
<feature type="compositionally biased region" description="Low complexity" evidence="2">
    <location>
        <begin position="615"/>
        <end position="628"/>
    </location>
</feature>
<reference evidence="5 6" key="1">
    <citation type="journal article" date="2022" name="Nat. Plants">
        <title>Genomes of leafy and leafless Platanthera orchids illuminate the evolution of mycoheterotrophy.</title>
        <authorList>
            <person name="Li M.H."/>
            <person name="Liu K.W."/>
            <person name="Li Z."/>
            <person name="Lu H.C."/>
            <person name="Ye Q.L."/>
            <person name="Zhang D."/>
            <person name="Wang J.Y."/>
            <person name="Li Y.F."/>
            <person name="Zhong Z.M."/>
            <person name="Liu X."/>
            <person name="Yu X."/>
            <person name="Liu D.K."/>
            <person name="Tu X.D."/>
            <person name="Liu B."/>
            <person name="Hao Y."/>
            <person name="Liao X.Y."/>
            <person name="Jiang Y.T."/>
            <person name="Sun W.H."/>
            <person name="Chen J."/>
            <person name="Chen Y.Q."/>
            <person name="Ai Y."/>
            <person name="Zhai J.W."/>
            <person name="Wu S.S."/>
            <person name="Zhou Z."/>
            <person name="Hsiao Y.Y."/>
            <person name="Wu W.L."/>
            <person name="Chen Y.Y."/>
            <person name="Lin Y.F."/>
            <person name="Hsu J.L."/>
            <person name="Li C.Y."/>
            <person name="Wang Z.W."/>
            <person name="Zhao X."/>
            <person name="Zhong W.Y."/>
            <person name="Ma X.K."/>
            <person name="Ma L."/>
            <person name="Huang J."/>
            <person name="Chen G.Z."/>
            <person name="Huang M.Z."/>
            <person name="Huang L."/>
            <person name="Peng D.H."/>
            <person name="Luo Y.B."/>
            <person name="Zou S.Q."/>
            <person name="Chen S.P."/>
            <person name="Lan S."/>
            <person name="Tsai W.C."/>
            <person name="Van de Peer Y."/>
            <person name="Liu Z.J."/>
        </authorList>
    </citation>
    <scope>NUCLEOTIDE SEQUENCE [LARGE SCALE GENOMIC DNA]</scope>
    <source>
        <strain evidence="5">Lor287</strain>
    </source>
</reference>
<dbReference type="PROSITE" id="PS50158">
    <property type="entry name" value="ZF_CCHC"/>
    <property type="match status" value="4"/>
</dbReference>
<dbReference type="InterPro" id="IPR040256">
    <property type="entry name" value="At4g02000-like"/>
</dbReference>
<dbReference type="PANTHER" id="PTHR31286:SF180">
    <property type="entry name" value="OS10G0362600 PROTEIN"/>
    <property type="match status" value="1"/>
</dbReference>
<feature type="region of interest" description="Disordered" evidence="2">
    <location>
        <begin position="643"/>
        <end position="702"/>
    </location>
</feature>
<feature type="domain" description="CCHC-type" evidence="3">
    <location>
        <begin position="79"/>
        <end position="94"/>
    </location>
</feature>
<protein>
    <submittedName>
        <fullName evidence="5">Cold shock protein 1</fullName>
    </submittedName>
</protein>
<dbReference type="InterPro" id="IPR002059">
    <property type="entry name" value="CSP_DNA-bd"/>
</dbReference>
<dbReference type="PROSITE" id="PS51857">
    <property type="entry name" value="CSD_2"/>
    <property type="match status" value="1"/>
</dbReference>
<feature type="region of interest" description="Disordered" evidence="2">
    <location>
        <begin position="1187"/>
        <end position="1208"/>
    </location>
</feature>
<feature type="compositionally biased region" description="Gly residues" evidence="2">
    <location>
        <begin position="123"/>
        <end position="133"/>
    </location>
</feature>
<evidence type="ECO:0000313" key="6">
    <source>
        <dbReference type="Proteomes" id="UP001418222"/>
    </source>
</evidence>
<dbReference type="Pfam" id="PF14392">
    <property type="entry name" value="zf-CCHC_4"/>
    <property type="match status" value="2"/>
</dbReference>
<feature type="region of interest" description="Disordered" evidence="2">
    <location>
        <begin position="491"/>
        <end position="630"/>
    </location>
</feature>
<comment type="caution">
    <text evidence="5">The sequence shown here is derived from an EMBL/GenBank/DDBJ whole genome shotgun (WGS) entry which is preliminary data.</text>
</comment>
<gene>
    <name evidence="5" type="primary">CSP1</name>
    <name evidence="5" type="ORF">KSP39_PZI004784</name>
</gene>
<dbReference type="InterPro" id="IPR025558">
    <property type="entry name" value="DUF4283"/>
</dbReference>
<dbReference type="PRINTS" id="PR00050">
    <property type="entry name" value="COLDSHOCK"/>
</dbReference>
<feature type="region of interest" description="Disordered" evidence="2">
    <location>
        <begin position="110"/>
        <end position="139"/>
    </location>
</feature>
<keyword evidence="1" id="KW-0863">Zinc-finger</keyword>
<dbReference type="CDD" id="cd04458">
    <property type="entry name" value="CSP_CDS"/>
    <property type="match status" value="1"/>
</dbReference>
<evidence type="ECO:0000259" key="4">
    <source>
        <dbReference type="PROSITE" id="PS51857"/>
    </source>
</evidence>
<dbReference type="SUPFAM" id="SSF50249">
    <property type="entry name" value="Nucleic acid-binding proteins"/>
    <property type="match status" value="1"/>
</dbReference>
<sequence length="1605" mass="169177">MARVDRLNGTVKWFDVCKGFGFITPDDGGEDLFVHKSSIKAHNYRWLDDGEAVKFVIAKGEDGRTMAAEVTGFRCDVSCYSCGEMGHISRDCKSDGGCFTCGVMGHFARECPSRPKSPPQRKGNGGTNGGGRHSNGDLASLGGGTGLAMADYPLLGTGGADFSAVRSQSMVKALVSKVEGSGSATQIVAGQSSRLVQDGRGESQQQRAVPPLATVCTAQQCSCKRVVEVDSSDEVMSDETSGSWSSEGSSSGSEIQADSDAELDLDRAATSKGNLDLPDGLNDVVMTRDEAAGSSSSAESSSGSEIQADGDAKLDLDTAATSTGNSDPPDGLNDVDMTVPPLAFDGVCRPSNGDRASPGGGTGLAMADYPHSGNGGVDSSVVRSPSMVKALVSNIEGSGCAFQIGAGQVGWLLDGSRELVHDGGDESRQQGVIPLLATVWTGQQSSGNGAVDSCDEVTSDEASGSSSSAGSSSGSEIQADGDAELVLNRAATSTGNPDPPDGLNDVEMTSDEASGSSSSEGSSSGSEIQVDGDAELVLDREETATGNPDPPDGLNDVDMTSDEAAGSSSSAGSSSGSEIQVDGDVELDLDRAATATGNPDPPDGLNDVDMTSDEAAGSSSSAGSSSGSEIQVDGDVELDLDRAATATGNPDPPDGLNDLNMRVPPLAFDGVGVDPFGNGKTSPQSCPSPVRSNAPPKSGDTAYSGGVPLALRQDSYVVFQKTGNIKDYSPDGKSVTMDDDIVDQNIGKFDNALVGKLLGCRLQFSYLNAELRQKWLLFGEFQLILMRDDCFICIFNSLTARDSILRGGPWFINGHVIGLDTWSPDFNPSCMKGLFTPIWVRLPSLPLIFWDPTNLGRIASMVGEPLWMDSVTSSWGPDSPVMYARVCVKADLSKPLPPGVWVHSKYQSFFQATEYEGLPSQCYHCGCVGHSMKTCPVRTAESWAPSTHPVNAPPVRSPDNTAAKTPSIEPDKEVHERIVSNNRKGKQKTVAPAASMEDVPNADFHPVANAHHEVGGTSQRKGDGSTNGGGRHNNSERASPRGGTDSSVVGSQSMVNALASKIEGLGSATQIVAGQSGQLVQDGGGESQPQGANPPPVTGWMGKQSSGKRAVDSSDEVMSDEAAGSSSSAGGSSGSEIQADGSAELDLDRAATLTGNLDPPDGLNVVDMTVPLLAFYGVGVDLFGNRKTSPPSCPSPVHSNSPPKSGETAYSGVVTPAWRWDSYVAFQKTGNIKDYSQHGKSVTMDDDIVDQNIGKFDNALVGKLLGRRLQFSYLNAELRRKWLPFGEFRLILIRNDCFICIFNSLTVRDSILRGGPWFINGYVIGLDTWSPDFNPSSMKGFFTPIWVRLPSLPLIFWDPTNLGRIASMVGEPLWMDSVTSSWGPDRPVAYSRVCVKADLSKPLPPGVWVHSKYQSFFQPTEYEGLSSLCYHCGCVGHSMKTCPVRMAESEEPSTHLVNTPPVTSVNPSLPGVAVPPPDNSTANTPSMEPDKEVHELIVSNNRKGMHKVTAMPAASVEVPNADVRHVANIHLEVGRTSNGFFPDIPADEPPKILKQMQPRGTKKLVERAIFLGPPCLVRLKKLKKTVRKSTVKFTSNAIGNEALLE</sequence>
<evidence type="ECO:0000259" key="3">
    <source>
        <dbReference type="PROSITE" id="PS50158"/>
    </source>
</evidence>
<name>A0AAP0BWY1_9ASPA</name>
<feature type="region of interest" description="Disordered" evidence="2">
    <location>
        <begin position="1078"/>
        <end position="1140"/>
    </location>
</feature>
<evidence type="ECO:0000313" key="5">
    <source>
        <dbReference type="EMBL" id="KAK8951230.1"/>
    </source>
</evidence>
<evidence type="ECO:0000256" key="2">
    <source>
        <dbReference type="SAM" id="MobiDB-lite"/>
    </source>
</evidence>
<feature type="domain" description="CCHC-type" evidence="3">
    <location>
        <begin position="98"/>
        <end position="113"/>
    </location>
</feature>
<dbReference type="SMART" id="SM00343">
    <property type="entry name" value="ZnF_C2HC"/>
    <property type="match status" value="4"/>
</dbReference>
<dbReference type="PROSITE" id="PS00352">
    <property type="entry name" value="CSD_1"/>
    <property type="match status" value="1"/>
</dbReference>